<organism evidence="1 2">
    <name type="scientific">Pseudolactococcus laudensis</name>
    <dbReference type="NCBI Taxonomy" id="1494461"/>
    <lineage>
        <taxon>Bacteria</taxon>
        <taxon>Bacillati</taxon>
        <taxon>Bacillota</taxon>
        <taxon>Bacilli</taxon>
        <taxon>Lactobacillales</taxon>
        <taxon>Streptococcaceae</taxon>
        <taxon>Pseudolactococcus</taxon>
    </lineage>
</organism>
<dbReference type="AlphaFoldDB" id="A0A7V8SKA5"/>
<protein>
    <submittedName>
        <fullName evidence="1">Capsid protein</fullName>
    </submittedName>
</protein>
<evidence type="ECO:0000313" key="1">
    <source>
        <dbReference type="EMBL" id="MBA0017188.1"/>
    </source>
</evidence>
<comment type="caution">
    <text evidence="1">The sequence shown here is derived from an EMBL/GenBank/DDBJ whole genome shotgun (WGS) entry which is preliminary data.</text>
</comment>
<keyword evidence="2" id="KW-1185">Reference proteome</keyword>
<gene>
    <name evidence="1" type="ORF">HZR21_08670</name>
</gene>
<dbReference type="RefSeq" id="WP_180747317.1">
    <property type="nucleotide sequence ID" value="NZ_CBCRWQ010000015.1"/>
</dbReference>
<proteinExistence type="predicted"/>
<evidence type="ECO:0000313" key="2">
    <source>
        <dbReference type="Proteomes" id="UP000530186"/>
    </source>
</evidence>
<accession>A0A7V8SKA5</accession>
<dbReference type="EMBL" id="JACBNY010000016">
    <property type="protein sequence ID" value="MBA0017188.1"/>
    <property type="molecule type" value="Genomic_DNA"/>
</dbReference>
<sequence length="299" mass="33092">MSVILNSKDLEQVDKEFAAESQVWEVLKGGASDVTDSDFTGAKEVRINKMKGFTASDYKRNDTNARAKIDVSKETVKLGKERWMAYDLDVLDQSENGSYNVASIIEEHSRLIATPEKDKTAVKRLIEAAFKSAESDDSTSKYVGKTVIEKITTANSLTAYDAAETYMTDAEVVGPFVMFASSEYYNALKNNDKVSKSFTVNEAQINGINRKVAQLDGDVPIIKVAKSRLQVDSPKKINFILVPLHVAAPIEKYNDVTLIPASQDRDGNRDTIKGTNYYDLIVLEKARPAIYVSYETTGG</sequence>
<dbReference type="GeneID" id="303195589"/>
<dbReference type="Proteomes" id="UP000530186">
    <property type="component" value="Unassembled WGS sequence"/>
</dbReference>
<name>A0A7V8SKA5_9LACT</name>
<reference evidence="1 2" key="1">
    <citation type="submission" date="2020-07" db="EMBL/GenBank/DDBJ databases">
        <authorList>
            <person name="Hilgarth M."/>
            <person name="Werum V."/>
            <person name="Vogel R.F."/>
        </authorList>
    </citation>
    <scope>NUCLEOTIDE SEQUENCE [LARGE SCALE GENOMIC DNA]</scope>
    <source>
        <strain evidence="1 2">DSM 28961</strain>
    </source>
</reference>